<feature type="signal peptide" evidence="4">
    <location>
        <begin position="1"/>
        <end position="24"/>
    </location>
</feature>
<feature type="chain" id="PRO_5046886073" evidence="4">
    <location>
        <begin position="25"/>
        <end position="141"/>
    </location>
</feature>
<organism evidence="5 6">
    <name type="scientific">Iphiclides podalirius</name>
    <name type="common">scarce swallowtail</name>
    <dbReference type="NCBI Taxonomy" id="110791"/>
    <lineage>
        <taxon>Eukaryota</taxon>
        <taxon>Metazoa</taxon>
        <taxon>Ecdysozoa</taxon>
        <taxon>Arthropoda</taxon>
        <taxon>Hexapoda</taxon>
        <taxon>Insecta</taxon>
        <taxon>Pterygota</taxon>
        <taxon>Neoptera</taxon>
        <taxon>Endopterygota</taxon>
        <taxon>Lepidoptera</taxon>
        <taxon>Glossata</taxon>
        <taxon>Ditrysia</taxon>
        <taxon>Papilionoidea</taxon>
        <taxon>Papilionidae</taxon>
        <taxon>Papilioninae</taxon>
        <taxon>Iphiclides</taxon>
    </lineage>
</organism>
<dbReference type="PROSITE" id="PS00233">
    <property type="entry name" value="CHIT_BIND_RR_1"/>
    <property type="match status" value="1"/>
</dbReference>
<evidence type="ECO:0000256" key="2">
    <source>
        <dbReference type="ARBA" id="ARBA00022729"/>
    </source>
</evidence>
<accession>A0ABN8IRC0</accession>
<dbReference type="PROSITE" id="PS51155">
    <property type="entry name" value="CHIT_BIND_RR_2"/>
    <property type="match status" value="1"/>
</dbReference>
<dbReference type="EMBL" id="OW152842">
    <property type="protein sequence ID" value="CAH2064841.1"/>
    <property type="molecule type" value="Genomic_DNA"/>
</dbReference>
<keyword evidence="6" id="KW-1185">Reference proteome</keyword>
<evidence type="ECO:0000256" key="1">
    <source>
        <dbReference type="ARBA" id="ARBA00022460"/>
    </source>
</evidence>
<dbReference type="InterPro" id="IPR050468">
    <property type="entry name" value="Cuticle_Struct_Prot"/>
</dbReference>
<reference evidence="5" key="1">
    <citation type="submission" date="2022-03" db="EMBL/GenBank/DDBJ databases">
        <authorList>
            <person name="Martin H S."/>
        </authorList>
    </citation>
    <scope>NUCLEOTIDE SEQUENCE</scope>
</reference>
<protein>
    <submittedName>
        <fullName evidence="5">Uncharacterized protein</fullName>
    </submittedName>
</protein>
<dbReference type="InterPro" id="IPR000618">
    <property type="entry name" value="Insect_cuticle"/>
</dbReference>
<sequence length="141" mass="15214">MTNHAGPDIEKLLIITLFVAYAAADVSHILPKSGEANAKILKQDQDIGLEGRYQWAIETENGISAQESGALNNPQSENAAQIAQGEARWTAPNGEVVQLQYVADENGFQAQGSHLPTPPPIPEAILKSLEYIRAHPPPPEN</sequence>
<evidence type="ECO:0000256" key="4">
    <source>
        <dbReference type="SAM" id="SignalP"/>
    </source>
</evidence>
<evidence type="ECO:0000256" key="3">
    <source>
        <dbReference type="PROSITE-ProRule" id="PRU00497"/>
    </source>
</evidence>
<dbReference type="PANTHER" id="PTHR10380:SF238">
    <property type="entry name" value="CUTICULAR PROTEIN 65EA-RELATED"/>
    <property type="match status" value="1"/>
</dbReference>
<keyword evidence="2 4" id="KW-0732">Signal</keyword>
<dbReference type="Pfam" id="PF00379">
    <property type="entry name" value="Chitin_bind_4"/>
    <property type="match status" value="1"/>
</dbReference>
<dbReference type="InterPro" id="IPR031311">
    <property type="entry name" value="CHIT_BIND_RR_consensus"/>
</dbReference>
<keyword evidence="1 3" id="KW-0193">Cuticle</keyword>
<name>A0ABN8IRC0_9NEOP</name>
<evidence type="ECO:0000313" key="5">
    <source>
        <dbReference type="EMBL" id="CAH2064841.1"/>
    </source>
</evidence>
<proteinExistence type="predicted"/>
<evidence type="ECO:0000313" key="6">
    <source>
        <dbReference type="Proteomes" id="UP000837857"/>
    </source>
</evidence>
<dbReference type="Proteomes" id="UP000837857">
    <property type="component" value="Chromosome 30"/>
</dbReference>
<feature type="non-terminal residue" evidence="5">
    <location>
        <position position="1"/>
    </location>
</feature>
<gene>
    <name evidence="5" type="ORF">IPOD504_LOCUS12922</name>
</gene>
<dbReference type="PANTHER" id="PTHR10380">
    <property type="entry name" value="CUTICLE PROTEIN"/>
    <property type="match status" value="1"/>
</dbReference>